<evidence type="ECO:0000313" key="2">
    <source>
        <dbReference type="EMBL" id="SDT14648.1"/>
    </source>
</evidence>
<keyword evidence="1" id="KW-1133">Transmembrane helix</keyword>
<accession>A0A1H1XZF9</accession>
<keyword evidence="1" id="KW-0812">Transmembrane</keyword>
<feature type="transmembrane region" description="Helical" evidence="1">
    <location>
        <begin position="6"/>
        <end position="27"/>
    </location>
</feature>
<dbReference type="STRING" id="642780.SAMN04488570_3659"/>
<dbReference type="OrthoDB" id="4793422at2"/>
<sequence>MAWWLWLLDSFGVLLLLLLVFGVVLVVRRRFLARNGGTFELSVRDPSNPEGKGWALGLGRYRDDSLEWFRIFSPLPRPRQTWRRNDLALVTQREADDQEVYALYAGHVVVVCSTPHGPTELALSPSSLTGLQSWLEAGPPGSRPSR</sequence>
<evidence type="ECO:0000313" key="3">
    <source>
        <dbReference type="Proteomes" id="UP000198859"/>
    </source>
</evidence>
<evidence type="ECO:0008006" key="4">
    <source>
        <dbReference type="Google" id="ProtNLM"/>
    </source>
</evidence>
<dbReference type="EMBL" id="LT629757">
    <property type="protein sequence ID" value="SDT14648.1"/>
    <property type="molecule type" value="Genomic_DNA"/>
</dbReference>
<keyword evidence="3" id="KW-1185">Reference proteome</keyword>
<dbReference type="RefSeq" id="WP_091732675.1">
    <property type="nucleotide sequence ID" value="NZ_LT629757.1"/>
</dbReference>
<keyword evidence="1" id="KW-0472">Membrane</keyword>
<name>A0A1H1XZF9_9ACTN</name>
<evidence type="ECO:0000256" key="1">
    <source>
        <dbReference type="SAM" id="Phobius"/>
    </source>
</evidence>
<proteinExistence type="predicted"/>
<dbReference type="Pfam" id="PF10739">
    <property type="entry name" value="DUF2550"/>
    <property type="match status" value="1"/>
</dbReference>
<organism evidence="2 3">
    <name type="scientific">Nocardioides scoriae</name>
    <dbReference type="NCBI Taxonomy" id="642780"/>
    <lineage>
        <taxon>Bacteria</taxon>
        <taxon>Bacillati</taxon>
        <taxon>Actinomycetota</taxon>
        <taxon>Actinomycetes</taxon>
        <taxon>Propionibacteriales</taxon>
        <taxon>Nocardioidaceae</taxon>
        <taxon>Nocardioides</taxon>
    </lineage>
</organism>
<dbReference type="InterPro" id="IPR019675">
    <property type="entry name" value="DUF2550"/>
</dbReference>
<protein>
    <recommendedName>
        <fullName evidence="4">DUF2550 domain-containing protein</fullName>
    </recommendedName>
</protein>
<gene>
    <name evidence="2" type="ORF">SAMN04488570_3659</name>
</gene>
<dbReference type="Proteomes" id="UP000198859">
    <property type="component" value="Chromosome I"/>
</dbReference>
<reference evidence="3" key="1">
    <citation type="submission" date="2016-10" db="EMBL/GenBank/DDBJ databases">
        <authorList>
            <person name="Varghese N."/>
            <person name="Submissions S."/>
        </authorList>
    </citation>
    <scope>NUCLEOTIDE SEQUENCE [LARGE SCALE GENOMIC DNA]</scope>
    <source>
        <strain evidence="3">DSM 22127</strain>
    </source>
</reference>
<dbReference type="AlphaFoldDB" id="A0A1H1XZF9"/>